<dbReference type="GO" id="GO:0004499">
    <property type="term" value="F:N,N-dimethylaniline monooxygenase activity"/>
    <property type="evidence" value="ECO:0007669"/>
    <property type="project" value="InterPro"/>
</dbReference>
<evidence type="ECO:0000313" key="7">
    <source>
        <dbReference type="EMBL" id="KAI5082142.1"/>
    </source>
</evidence>
<comment type="similarity">
    <text evidence="1 6">Belongs to the FMO family.</text>
</comment>
<dbReference type="GO" id="GO:0050660">
    <property type="term" value="F:flavin adenine dinucleotide binding"/>
    <property type="evidence" value="ECO:0007669"/>
    <property type="project" value="InterPro"/>
</dbReference>
<dbReference type="EC" id="1.-.-.-" evidence="6"/>
<comment type="caution">
    <text evidence="7">The sequence shown here is derived from an EMBL/GenBank/DDBJ whole genome shotgun (WGS) entry which is preliminary data.</text>
</comment>
<dbReference type="PRINTS" id="PR00370">
    <property type="entry name" value="FMOXYGENASE"/>
</dbReference>
<sequence length="499" mass="55640">MRTALFRMAPSGAVAVGAASQAPKISSKLPQRRKLSVAVIGAGAGGLTATRELLKEGHQVVVFEQDSYGVGGVWRYLPQTEAEDPLGISPDCTRIHSSMYLSLRTNLPREIMGFLDFPFLPKYGDECRDARRYPDHAEVLAYLQDYALHFNLLPYVRFGRRVTQVAPIHKPTVHPESLAHPLPSKSEFRLPHQWSVTSEAEAGRMTMTDIFDAVVICNGHYFQPKLPLIPGIEKWPGTQLHSHNYRVPQPFADQIVVVIGNSSSGSDISREIATVAKEVHLVGRTWDSGVDLKKPAGPSQNIFLHPMVKLAQANGELLFEGGDTVVANAILYCTGYAFSMPFLETVGVINVDSDFVGRLYQHIFPPQLAPTLSFVGLPFKVIPFPLMQLQSKWIAKALSGKVLLPSTEQMSEDVEEFYKNLEAKGIPKSKVHDLGSCQFEYDNWLADQCGCQAIEDWRIQIYINSSKRKRALPDSYRDEWTDQELHELAIADLNQLQIA</sequence>
<name>A0A9D4V9N6_ADICA</name>
<comment type="cofactor">
    <cofactor evidence="6">
        <name>FAD</name>
        <dbReference type="ChEBI" id="CHEBI:57692"/>
    </cofactor>
</comment>
<keyword evidence="6" id="KW-0503">Monooxygenase</keyword>
<dbReference type="SUPFAM" id="SSF51905">
    <property type="entry name" value="FAD/NAD(P)-binding domain"/>
    <property type="match status" value="2"/>
</dbReference>
<accession>A0A9D4V9N6</accession>
<evidence type="ECO:0000256" key="3">
    <source>
        <dbReference type="ARBA" id="ARBA00022827"/>
    </source>
</evidence>
<dbReference type="Pfam" id="PF00743">
    <property type="entry name" value="FMO-like"/>
    <property type="match status" value="2"/>
</dbReference>
<keyword evidence="8" id="KW-1185">Reference proteome</keyword>
<dbReference type="PANTHER" id="PTHR23023">
    <property type="entry name" value="DIMETHYLANILINE MONOOXYGENASE"/>
    <property type="match status" value="1"/>
</dbReference>
<evidence type="ECO:0000256" key="2">
    <source>
        <dbReference type="ARBA" id="ARBA00022630"/>
    </source>
</evidence>
<reference evidence="7" key="1">
    <citation type="submission" date="2021-01" db="EMBL/GenBank/DDBJ databases">
        <title>Adiantum capillus-veneris genome.</title>
        <authorList>
            <person name="Fang Y."/>
            <person name="Liao Q."/>
        </authorList>
    </citation>
    <scope>NUCLEOTIDE SEQUENCE</scope>
    <source>
        <strain evidence="7">H3</strain>
        <tissue evidence="7">Leaf</tissue>
    </source>
</reference>
<gene>
    <name evidence="7" type="ORF">GOP47_0001885</name>
</gene>
<keyword evidence="5 6" id="KW-0560">Oxidoreductase</keyword>
<dbReference type="Gene3D" id="3.50.50.60">
    <property type="entry name" value="FAD/NAD(P)-binding domain"/>
    <property type="match status" value="2"/>
</dbReference>
<organism evidence="7 8">
    <name type="scientific">Adiantum capillus-veneris</name>
    <name type="common">Maidenhair fern</name>
    <dbReference type="NCBI Taxonomy" id="13818"/>
    <lineage>
        <taxon>Eukaryota</taxon>
        <taxon>Viridiplantae</taxon>
        <taxon>Streptophyta</taxon>
        <taxon>Embryophyta</taxon>
        <taxon>Tracheophyta</taxon>
        <taxon>Polypodiopsida</taxon>
        <taxon>Polypodiidae</taxon>
        <taxon>Polypodiales</taxon>
        <taxon>Pteridineae</taxon>
        <taxon>Pteridaceae</taxon>
        <taxon>Vittarioideae</taxon>
        <taxon>Adiantum</taxon>
    </lineage>
</organism>
<dbReference type="OrthoDB" id="66881at2759"/>
<dbReference type="EMBL" id="JABFUD020000003">
    <property type="protein sequence ID" value="KAI5082142.1"/>
    <property type="molecule type" value="Genomic_DNA"/>
</dbReference>
<dbReference type="InterPro" id="IPR036188">
    <property type="entry name" value="FAD/NAD-bd_sf"/>
</dbReference>
<dbReference type="Proteomes" id="UP000886520">
    <property type="component" value="Chromosome 2"/>
</dbReference>
<evidence type="ECO:0000256" key="1">
    <source>
        <dbReference type="ARBA" id="ARBA00009183"/>
    </source>
</evidence>
<evidence type="ECO:0000256" key="5">
    <source>
        <dbReference type="ARBA" id="ARBA00023002"/>
    </source>
</evidence>
<keyword evidence="2 6" id="KW-0285">Flavoprotein</keyword>
<evidence type="ECO:0000256" key="6">
    <source>
        <dbReference type="RuleBase" id="RU361177"/>
    </source>
</evidence>
<evidence type="ECO:0000313" key="8">
    <source>
        <dbReference type="Proteomes" id="UP000886520"/>
    </source>
</evidence>
<dbReference type="InterPro" id="IPR050346">
    <property type="entry name" value="FMO-like"/>
</dbReference>
<protein>
    <recommendedName>
        <fullName evidence="6">Flavin-containing monooxygenase</fullName>
        <ecNumber evidence="6">1.-.-.-</ecNumber>
    </recommendedName>
</protein>
<dbReference type="InterPro" id="IPR000960">
    <property type="entry name" value="Flavin_mOase"/>
</dbReference>
<dbReference type="AlphaFoldDB" id="A0A9D4V9N6"/>
<proteinExistence type="inferred from homology"/>
<dbReference type="InterPro" id="IPR020946">
    <property type="entry name" value="Flavin_mOase-like"/>
</dbReference>
<keyword evidence="4" id="KW-0521">NADP</keyword>
<dbReference type="PIRSF" id="PIRSF000332">
    <property type="entry name" value="FMO"/>
    <property type="match status" value="1"/>
</dbReference>
<dbReference type="GO" id="GO:0050661">
    <property type="term" value="F:NADP binding"/>
    <property type="evidence" value="ECO:0007669"/>
    <property type="project" value="InterPro"/>
</dbReference>
<evidence type="ECO:0000256" key="4">
    <source>
        <dbReference type="ARBA" id="ARBA00022857"/>
    </source>
</evidence>
<keyword evidence="3 6" id="KW-0274">FAD</keyword>